<dbReference type="PIRSF" id="PIRSF003113">
    <property type="entry name" value="BolA"/>
    <property type="match status" value="1"/>
</dbReference>
<accession>A0A0K1EH88</accession>
<dbReference type="PANTHER" id="PTHR46229:SF2">
    <property type="entry name" value="BOLA-LIKE PROTEIN 1"/>
    <property type="match status" value="1"/>
</dbReference>
<dbReference type="AlphaFoldDB" id="A0A0K1EH88"/>
<dbReference type="Proteomes" id="UP000067626">
    <property type="component" value="Chromosome"/>
</dbReference>
<evidence type="ECO:0000256" key="1">
    <source>
        <dbReference type="ARBA" id="ARBA00005578"/>
    </source>
</evidence>
<dbReference type="InterPro" id="IPR050961">
    <property type="entry name" value="BolA/IbaG_stress_morph_reg"/>
</dbReference>
<dbReference type="InterPro" id="IPR036065">
    <property type="entry name" value="BolA-like_sf"/>
</dbReference>
<evidence type="ECO:0000256" key="3">
    <source>
        <dbReference type="SAM" id="MobiDB-lite"/>
    </source>
</evidence>
<evidence type="ECO:0000256" key="2">
    <source>
        <dbReference type="RuleBase" id="RU003860"/>
    </source>
</evidence>
<dbReference type="EMBL" id="CP012159">
    <property type="protein sequence ID" value="AKT40047.1"/>
    <property type="molecule type" value="Genomic_DNA"/>
</dbReference>
<dbReference type="STRING" id="52.CMC5_042000"/>
<dbReference type="RefSeq" id="WP_050432030.1">
    <property type="nucleotide sequence ID" value="NZ_CP012159.1"/>
</dbReference>
<proteinExistence type="inferred from homology"/>
<name>A0A0K1EH88_CHOCO</name>
<evidence type="ECO:0000313" key="5">
    <source>
        <dbReference type="Proteomes" id="UP000067626"/>
    </source>
</evidence>
<feature type="region of interest" description="Disordered" evidence="3">
    <location>
        <begin position="88"/>
        <end position="107"/>
    </location>
</feature>
<sequence>MANTRQETIQDVLSRALTPQHLDVENESGRHSVAPGSETHFKVLVVSEVFAGMGALQRHRHVNELLRDEFSRGLHALSLRALTPEEWARQSDTTFRSPPCLGGSKAD</sequence>
<comment type="similarity">
    <text evidence="1 2">Belongs to the BolA/IbaG family.</text>
</comment>
<dbReference type="KEGG" id="ccro:CMC5_042000"/>
<dbReference type="OrthoDB" id="5296536at2"/>
<keyword evidence="5" id="KW-1185">Reference proteome</keyword>
<dbReference type="Gene3D" id="3.10.20.90">
    <property type="entry name" value="Phosphatidylinositol 3-kinase Catalytic Subunit, Chain A, domain 1"/>
    <property type="match status" value="1"/>
</dbReference>
<reference evidence="4 5" key="1">
    <citation type="submission" date="2015-07" db="EMBL/GenBank/DDBJ databases">
        <title>Genome analysis of myxobacterium Chondromyces crocatus Cm c5 reveals a high potential for natural compound synthesis and the genetic basis for the loss of fruiting body formation.</title>
        <authorList>
            <person name="Zaburannyi N."/>
            <person name="Bunk B."/>
            <person name="Maier J."/>
            <person name="Overmann J."/>
            <person name="Mueller R."/>
        </authorList>
    </citation>
    <scope>NUCLEOTIDE SEQUENCE [LARGE SCALE GENOMIC DNA]</scope>
    <source>
        <strain evidence="4 5">Cm c5</strain>
    </source>
</reference>
<gene>
    <name evidence="4" type="primary">bolA</name>
    <name evidence="4" type="ORF">CMC5_042000</name>
</gene>
<dbReference type="PANTHER" id="PTHR46229">
    <property type="entry name" value="BOLA TRANSCRIPTION REGULATOR"/>
    <property type="match status" value="1"/>
</dbReference>
<protein>
    <submittedName>
        <fullName evidence="4">BolA family transcriptional regulator</fullName>
    </submittedName>
</protein>
<evidence type="ECO:0000313" key="4">
    <source>
        <dbReference type="EMBL" id="AKT40047.1"/>
    </source>
</evidence>
<dbReference type="SUPFAM" id="SSF82657">
    <property type="entry name" value="BolA-like"/>
    <property type="match status" value="1"/>
</dbReference>
<organism evidence="4 5">
    <name type="scientific">Chondromyces crocatus</name>
    <dbReference type="NCBI Taxonomy" id="52"/>
    <lineage>
        <taxon>Bacteria</taxon>
        <taxon>Pseudomonadati</taxon>
        <taxon>Myxococcota</taxon>
        <taxon>Polyangia</taxon>
        <taxon>Polyangiales</taxon>
        <taxon>Polyangiaceae</taxon>
        <taxon>Chondromyces</taxon>
    </lineage>
</organism>
<dbReference type="Pfam" id="PF01722">
    <property type="entry name" value="BolA"/>
    <property type="match status" value="1"/>
</dbReference>
<dbReference type="PATRIC" id="fig|52.7.peg.4621"/>
<dbReference type="InterPro" id="IPR002634">
    <property type="entry name" value="BolA"/>
</dbReference>